<feature type="domain" description="ABC transporter" evidence="3">
    <location>
        <begin position="12"/>
        <end position="247"/>
    </location>
</feature>
<organism evidence="4 5">
    <name type="scientific">Kordiimonas pumila</name>
    <dbReference type="NCBI Taxonomy" id="2161677"/>
    <lineage>
        <taxon>Bacteria</taxon>
        <taxon>Pseudomonadati</taxon>
        <taxon>Pseudomonadota</taxon>
        <taxon>Alphaproteobacteria</taxon>
        <taxon>Kordiimonadales</taxon>
        <taxon>Kordiimonadaceae</taxon>
        <taxon>Kordiimonas</taxon>
    </lineage>
</organism>
<evidence type="ECO:0000256" key="2">
    <source>
        <dbReference type="ARBA" id="ARBA00022840"/>
    </source>
</evidence>
<name>A0ABV7D8R3_9PROT</name>
<gene>
    <name evidence="4" type="ORF">ACFOKA_16550</name>
</gene>
<dbReference type="InterPro" id="IPR017871">
    <property type="entry name" value="ABC_transporter-like_CS"/>
</dbReference>
<evidence type="ECO:0000259" key="3">
    <source>
        <dbReference type="PROSITE" id="PS50893"/>
    </source>
</evidence>
<dbReference type="SMART" id="SM00382">
    <property type="entry name" value="AAA"/>
    <property type="match status" value="2"/>
</dbReference>
<evidence type="ECO:0000313" key="5">
    <source>
        <dbReference type="Proteomes" id="UP001595444"/>
    </source>
</evidence>
<dbReference type="GO" id="GO:0005524">
    <property type="term" value="F:ATP binding"/>
    <property type="evidence" value="ECO:0007669"/>
    <property type="project" value="UniProtKB-KW"/>
</dbReference>
<accession>A0ABV7D8R3</accession>
<keyword evidence="1" id="KW-0547">Nucleotide-binding</keyword>
<dbReference type="SUPFAM" id="SSF52540">
    <property type="entry name" value="P-loop containing nucleoside triphosphate hydrolases"/>
    <property type="match status" value="2"/>
</dbReference>
<feature type="domain" description="ABC transporter" evidence="3">
    <location>
        <begin position="264"/>
        <end position="512"/>
    </location>
</feature>
<dbReference type="RefSeq" id="WP_228073854.1">
    <property type="nucleotide sequence ID" value="NZ_CP061205.1"/>
</dbReference>
<dbReference type="Proteomes" id="UP001595444">
    <property type="component" value="Unassembled WGS sequence"/>
</dbReference>
<dbReference type="PANTHER" id="PTHR43790">
    <property type="entry name" value="CARBOHYDRATE TRANSPORT ATP-BINDING PROTEIN MG119-RELATED"/>
    <property type="match status" value="1"/>
</dbReference>
<dbReference type="InterPro" id="IPR003439">
    <property type="entry name" value="ABC_transporter-like_ATP-bd"/>
</dbReference>
<dbReference type="InterPro" id="IPR003593">
    <property type="entry name" value="AAA+_ATPase"/>
</dbReference>
<comment type="caution">
    <text evidence="4">The sequence shown here is derived from an EMBL/GenBank/DDBJ whole genome shotgun (WGS) entry which is preliminary data.</text>
</comment>
<dbReference type="PROSITE" id="PS50893">
    <property type="entry name" value="ABC_TRANSPORTER_2"/>
    <property type="match status" value="2"/>
</dbReference>
<sequence length="521" mass="55899">MMTTASEHTFAIETCDLSKSFGAVKANDRISLKIKKGDVHGIVGENGAGKSTLLKMLFGFYRPDSGSILVNGDDTEFKSPSAAMKRGIGMVHQHFMLVETFTVLENIILGAEGSSKLGLAKQKARTELLKLEQQFGFNLPLDSVVADLPVGTRQRVEILKALYRGAEILILDEPTAVLTPQECDQLFSLIRQLKADGKTVLFVTHKLHEIMAVTDAVTVMRAGQVVSEHVTAETSAEVLAECMVGAKVTRQVMRAGTSHYIPRLKLDDVSMISGSGSCALKNISFEVSDGEVLGVAGVAGNGQTELLEAITGLNTISSGVITFSGNVIAQNNAALSPIMLRRMGMAHVAEDRQKTGMVEAMSAEENIILGYQRDISISRFGVLRKKAIAESAITCFENQDVRPRNTALQAGRFSGGNQQKIVIARELMHEPVLLVIGQPTRGVDIGAVTKIHDQLTALRNAGKAVLVVSADLDELLAISDRIAVMSEGEITGIVNVEDADEQTLGLMMAGERLSSIRKGSA</sequence>
<dbReference type="PROSITE" id="PS00211">
    <property type="entry name" value="ABC_TRANSPORTER_1"/>
    <property type="match status" value="1"/>
</dbReference>
<dbReference type="PANTHER" id="PTHR43790:SF4">
    <property type="entry name" value="GUANOSINE IMPORT ATP-BINDING PROTEIN NUPO"/>
    <property type="match status" value="1"/>
</dbReference>
<keyword evidence="2 4" id="KW-0067">ATP-binding</keyword>
<reference evidence="5" key="1">
    <citation type="journal article" date="2019" name="Int. J. Syst. Evol. Microbiol.">
        <title>The Global Catalogue of Microorganisms (GCM) 10K type strain sequencing project: providing services to taxonomists for standard genome sequencing and annotation.</title>
        <authorList>
            <consortium name="The Broad Institute Genomics Platform"/>
            <consortium name="The Broad Institute Genome Sequencing Center for Infectious Disease"/>
            <person name="Wu L."/>
            <person name="Ma J."/>
        </authorList>
    </citation>
    <scope>NUCLEOTIDE SEQUENCE [LARGE SCALE GENOMIC DNA]</scope>
    <source>
        <strain evidence="5">KCTC 62164</strain>
    </source>
</reference>
<protein>
    <submittedName>
        <fullName evidence="4">ABC transporter ATP-binding protein</fullName>
    </submittedName>
</protein>
<dbReference type="InterPro" id="IPR027417">
    <property type="entry name" value="P-loop_NTPase"/>
</dbReference>
<evidence type="ECO:0000256" key="1">
    <source>
        <dbReference type="ARBA" id="ARBA00022741"/>
    </source>
</evidence>
<dbReference type="InterPro" id="IPR050107">
    <property type="entry name" value="ABC_carbohydrate_import_ATPase"/>
</dbReference>
<dbReference type="CDD" id="cd03216">
    <property type="entry name" value="ABC_Carb_Monos_I"/>
    <property type="match status" value="1"/>
</dbReference>
<dbReference type="CDD" id="cd03215">
    <property type="entry name" value="ABC_Carb_Monos_II"/>
    <property type="match status" value="1"/>
</dbReference>
<proteinExistence type="predicted"/>
<dbReference type="EMBL" id="JBHRSL010000027">
    <property type="protein sequence ID" value="MFC3053511.1"/>
    <property type="molecule type" value="Genomic_DNA"/>
</dbReference>
<keyword evidence="5" id="KW-1185">Reference proteome</keyword>
<dbReference type="Pfam" id="PF00005">
    <property type="entry name" value="ABC_tran"/>
    <property type="match status" value="2"/>
</dbReference>
<dbReference type="Gene3D" id="3.40.50.300">
    <property type="entry name" value="P-loop containing nucleotide triphosphate hydrolases"/>
    <property type="match status" value="2"/>
</dbReference>
<evidence type="ECO:0000313" key="4">
    <source>
        <dbReference type="EMBL" id="MFC3053511.1"/>
    </source>
</evidence>